<evidence type="ECO:0000313" key="2">
    <source>
        <dbReference type="Proteomes" id="UP000619457"/>
    </source>
</evidence>
<gene>
    <name evidence="1" type="ORF">GCM10007049_17810</name>
</gene>
<dbReference type="Proteomes" id="UP000619457">
    <property type="component" value="Unassembled WGS sequence"/>
</dbReference>
<reference evidence="1" key="1">
    <citation type="journal article" date="2014" name="Int. J. Syst. Evol. Microbiol.">
        <title>Complete genome sequence of Corynebacterium casei LMG S-19264T (=DSM 44701T), isolated from a smear-ripened cheese.</title>
        <authorList>
            <consortium name="US DOE Joint Genome Institute (JGI-PGF)"/>
            <person name="Walter F."/>
            <person name="Albersmeier A."/>
            <person name="Kalinowski J."/>
            <person name="Ruckert C."/>
        </authorList>
    </citation>
    <scope>NUCLEOTIDE SEQUENCE</scope>
    <source>
        <strain evidence="1">KCTC 12368</strain>
    </source>
</reference>
<proteinExistence type="predicted"/>
<comment type="caution">
    <text evidence="1">The sequence shown here is derived from an EMBL/GenBank/DDBJ whole genome shotgun (WGS) entry which is preliminary data.</text>
</comment>
<protein>
    <submittedName>
        <fullName evidence="1">Uncharacterized protein</fullName>
    </submittedName>
</protein>
<evidence type="ECO:0000313" key="1">
    <source>
        <dbReference type="EMBL" id="GGZ25704.1"/>
    </source>
</evidence>
<dbReference type="EMBL" id="BMWX01000003">
    <property type="protein sequence ID" value="GGZ25704.1"/>
    <property type="molecule type" value="Genomic_DNA"/>
</dbReference>
<sequence length="62" mass="7376">MILKNFGCKYRDLNRNDVINISFDLFIIGLYAEGSWENSLRKQSVLEINFQLTVSFIEFWPK</sequence>
<organism evidence="1 2">
    <name type="scientific">Echinicola pacifica</name>
    <dbReference type="NCBI Taxonomy" id="346377"/>
    <lineage>
        <taxon>Bacteria</taxon>
        <taxon>Pseudomonadati</taxon>
        <taxon>Bacteroidota</taxon>
        <taxon>Cytophagia</taxon>
        <taxon>Cytophagales</taxon>
        <taxon>Cyclobacteriaceae</taxon>
        <taxon>Echinicola</taxon>
    </lineage>
</organism>
<reference evidence="1" key="2">
    <citation type="submission" date="2020-09" db="EMBL/GenBank/DDBJ databases">
        <authorList>
            <person name="Sun Q."/>
            <person name="Kim S."/>
        </authorList>
    </citation>
    <scope>NUCLEOTIDE SEQUENCE</scope>
    <source>
        <strain evidence="1">KCTC 12368</strain>
    </source>
</reference>
<dbReference type="AlphaFoldDB" id="A0A918PWI0"/>
<name>A0A918PWI0_9BACT</name>
<accession>A0A918PWI0</accession>
<keyword evidence="2" id="KW-1185">Reference proteome</keyword>